<evidence type="ECO:0000256" key="5">
    <source>
        <dbReference type="ARBA" id="ARBA00022723"/>
    </source>
</evidence>
<feature type="binding site" evidence="11">
    <location>
        <position position="288"/>
    </location>
    <ligand>
        <name>Mg(2+)</name>
        <dbReference type="ChEBI" id="CHEBI:18420"/>
    </ligand>
</feature>
<evidence type="ECO:0000256" key="10">
    <source>
        <dbReference type="PIRNR" id="PIRNR006268"/>
    </source>
</evidence>
<evidence type="ECO:0000256" key="11">
    <source>
        <dbReference type="PIRSR" id="PIRSR006268-2"/>
    </source>
</evidence>
<dbReference type="AlphaFoldDB" id="A0AAJ5X5X9"/>
<keyword evidence="5 10" id="KW-0479">Metal-binding</keyword>
<dbReference type="InterPro" id="IPR024932">
    <property type="entry name" value="ApbE"/>
</dbReference>
<proteinExistence type="inferred from homology"/>
<dbReference type="GO" id="GO:0016740">
    <property type="term" value="F:transferase activity"/>
    <property type="evidence" value="ECO:0007669"/>
    <property type="project" value="UniProtKB-UniRule"/>
</dbReference>
<evidence type="ECO:0000256" key="7">
    <source>
        <dbReference type="ARBA" id="ARBA00022842"/>
    </source>
</evidence>
<evidence type="ECO:0000313" key="13">
    <source>
        <dbReference type="Proteomes" id="UP001218362"/>
    </source>
</evidence>
<feature type="binding site" evidence="11">
    <location>
        <position position="284"/>
    </location>
    <ligand>
        <name>Mg(2+)</name>
        <dbReference type="ChEBI" id="CHEBI:18420"/>
    </ligand>
</feature>
<dbReference type="InterPro" id="IPR003374">
    <property type="entry name" value="ApbE-like_sf"/>
</dbReference>
<comment type="cofactor">
    <cofactor evidence="11">
        <name>Mg(2+)</name>
        <dbReference type="ChEBI" id="CHEBI:18420"/>
    </cofactor>
    <cofactor evidence="11">
        <name>Mn(2+)</name>
        <dbReference type="ChEBI" id="CHEBI:29035"/>
    </cofactor>
    <text evidence="11">Magnesium. Can also use manganese.</text>
</comment>
<dbReference type="Proteomes" id="UP001218362">
    <property type="component" value="Chromosome"/>
</dbReference>
<dbReference type="Pfam" id="PF02424">
    <property type="entry name" value="ApbE"/>
    <property type="match status" value="1"/>
</dbReference>
<dbReference type="GO" id="GO:0046872">
    <property type="term" value="F:metal ion binding"/>
    <property type="evidence" value="ECO:0007669"/>
    <property type="project" value="UniProtKB-UniRule"/>
</dbReference>
<evidence type="ECO:0000256" key="4">
    <source>
        <dbReference type="ARBA" id="ARBA00022679"/>
    </source>
</evidence>
<name>A0AAJ5X5X9_9SPHN</name>
<evidence type="ECO:0000256" key="1">
    <source>
        <dbReference type="ARBA" id="ARBA00011955"/>
    </source>
</evidence>
<keyword evidence="4 10" id="KW-0808">Transferase</keyword>
<sequence length="333" mass="35154">MSESLLLLPLEVDPARLVRPAAPDLFALSGAAMGTAWSLQIGGPADPHAALTLVQGALDEVVGEMSQWEPGSELSRFNRAEPGSWHKLSPGFAHVLRVGLALAAKTDGAFDPALGAVVDLWGFGPPVADRIPPAPEALAEARERSGWRRLEFDAEGRRARQPGGLQLDFSGIAKGHGVDRAVRALERAGHSCFLLEVGGELAARGLRPDGYPWWVDIETPPEADLAEIRIGLTGMAAATSGDYRRFVEAEGTRFAHTLDPRSGAPLAGAVPSVTVLHPECMIADALATAITVLGPDRGIALAEEAQVAAILLLEDRGGWSRRLSSRAQAMAEA</sequence>
<keyword evidence="7 10" id="KW-0460">Magnesium</keyword>
<evidence type="ECO:0000313" key="12">
    <source>
        <dbReference type="EMBL" id="WEK46574.1"/>
    </source>
</evidence>
<dbReference type="PIRSF" id="PIRSF006268">
    <property type="entry name" value="ApbE"/>
    <property type="match status" value="1"/>
</dbReference>
<comment type="catalytic activity">
    <reaction evidence="9 10">
        <text>L-threonyl-[protein] + FAD = FMN-L-threonyl-[protein] + AMP + H(+)</text>
        <dbReference type="Rhea" id="RHEA:36847"/>
        <dbReference type="Rhea" id="RHEA-COMP:11060"/>
        <dbReference type="Rhea" id="RHEA-COMP:11061"/>
        <dbReference type="ChEBI" id="CHEBI:15378"/>
        <dbReference type="ChEBI" id="CHEBI:30013"/>
        <dbReference type="ChEBI" id="CHEBI:57692"/>
        <dbReference type="ChEBI" id="CHEBI:74257"/>
        <dbReference type="ChEBI" id="CHEBI:456215"/>
        <dbReference type="EC" id="2.7.1.180"/>
    </reaction>
</comment>
<accession>A0AAJ5X5X9</accession>
<comment type="similarity">
    <text evidence="10">Belongs to the ApbE family.</text>
</comment>
<dbReference type="PANTHER" id="PTHR30040:SF2">
    <property type="entry name" value="FAD:PROTEIN FMN TRANSFERASE"/>
    <property type="match status" value="1"/>
</dbReference>
<feature type="binding site" evidence="11">
    <location>
        <position position="171"/>
    </location>
    <ligand>
        <name>Mg(2+)</name>
        <dbReference type="ChEBI" id="CHEBI:18420"/>
    </ligand>
</feature>
<organism evidence="12 13">
    <name type="scientific">Candidatus Andeanibacterium colombiense</name>
    <dbReference type="NCBI Taxonomy" id="3121345"/>
    <lineage>
        <taxon>Bacteria</taxon>
        <taxon>Pseudomonadati</taxon>
        <taxon>Pseudomonadota</taxon>
        <taxon>Alphaproteobacteria</taxon>
        <taxon>Sphingomonadales</taxon>
        <taxon>Sphingomonadaceae</taxon>
        <taxon>Candidatus Andeanibacterium</taxon>
    </lineage>
</organism>
<dbReference type="SUPFAM" id="SSF143631">
    <property type="entry name" value="ApbE-like"/>
    <property type="match status" value="1"/>
</dbReference>
<dbReference type="EC" id="2.7.1.180" evidence="1 10"/>
<reference evidence="12" key="1">
    <citation type="submission" date="2023-03" db="EMBL/GenBank/DDBJ databases">
        <title>Andean soil-derived lignocellulolytic bacterial consortium as a source of novel taxa and putative plastic-active enzymes.</title>
        <authorList>
            <person name="Diaz-Garcia L."/>
            <person name="Chuvochina M."/>
            <person name="Feuerriegel G."/>
            <person name="Bunk B."/>
            <person name="Sproer C."/>
            <person name="Streit W.R."/>
            <person name="Rodriguez L.M."/>
            <person name="Overmann J."/>
            <person name="Jimenez D.J."/>
        </authorList>
    </citation>
    <scope>NUCLEOTIDE SEQUENCE</scope>
    <source>
        <strain evidence="12">MAG 26</strain>
    </source>
</reference>
<dbReference type="EMBL" id="CP119316">
    <property type="protein sequence ID" value="WEK46574.1"/>
    <property type="molecule type" value="Genomic_DNA"/>
</dbReference>
<keyword evidence="3 10" id="KW-0285">Flavoprotein</keyword>
<dbReference type="KEGG" id="acob:P0Y56_16450"/>
<evidence type="ECO:0000256" key="8">
    <source>
        <dbReference type="ARBA" id="ARBA00031306"/>
    </source>
</evidence>
<protein>
    <recommendedName>
        <fullName evidence="2 10">FAD:protein FMN transferase</fullName>
        <ecNumber evidence="1 10">2.7.1.180</ecNumber>
    </recommendedName>
    <alternativeName>
        <fullName evidence="8 10">Flavin transferase</fullName>
    </alternativeName>
</protein>
<gene>
    <name evidence="12" type="ORF">P0Y56_16450</name>
</gene>
<dbReference type="PANTHER" id="PTHR30040">
    <property type="entry name" value="THIAMINE BIOSYNTHESIS LIPOPROTEIN APBE"/>
    <property type="match status" value="1"/>
</dbReference>
<evidence type="ECO:0000256" key="2">
    <source>
        <dbReference type="ARBA" id="ARBA00016337"/>
    </source>
</evidence>
<keyword evidence="6 10" id="KW-0274">FAD</keyword>
<evidence type="ECO:0000256" key="9">
    <source>
        <dbReference type="ARBA" id="ARBA00048540"/>
    </source>
</evidence>
<dbReference type="Gene3D" id="3.10.520.10">
    <property type="entry name" value="ApbE-like domains"/>
    <property type="match status" value="1"/>
</dbReference>
<evidence type="ECO:0000256" key="6">
    <source>
        <dbReference type="ARBA" id="ARBA00022827"/>
    </source>
</evidence>
<evidence type="ECO:0000256" key="3">
    <source>
        <dbReference type="ARBA" id="ARBA00022630"/>
    </source>
</evidence>